<name>A0A9W9N2W0_9EURO</name>
<reference evidence="2" key="1">
    <citation type="submission" date="2022-12" db="EMBL/GenBank/DDBJ databases">
        <authorList>
            <person name="Petersen C."/>
        </authorList>
    </citation>
    <scope>NUCLEOTIDE SEQUENCE</scope>
    <source>
        <strain evidence="2">IBT 15544</strain>
    </source>
</reference>
<organism evidence="2 3">
    <name type="scientific">Penicillium cinerascens</name>
    <dbReference type="NCBI Taxonomy" id="70096"/>
    <lineage>
        <taxon>Eukaryota</taxon>
        <taxon>Fungi</taxon>
        <taxon>Dikarya</taxon>
        <taxon>Ascomycota</taxon>
        <taxon>Pezizomycotina</taxon>
        <taxon>Eurotiomycetes</taxon>
        <taxon>Eurotiomycetidae</taxon>
        <taxon>Eurotiales</taxon>
        <taxon>Aspergillaceae</taxon>
        <taxon>Penicillium</taxon>
    </lineage>
</organism>
<accession>A0A9W9N2W0</accession>
<sequence>MIPYQYCKIELYSNSIRRSSIAMTSESMGNLGNVEQITPARQSTGSVANRAAHLGGGHSTLV</sequence>
<comment type="caution">
    <text evidence="2">The sequence shown here is derived from an EMBL/GenBank/DDBJ whole genome shotgun (WGS) entry which is preliminary data.</text>
</comment>
<gene>
    <name evidence="2" type="ORF">N7498_003319</name>
</gene>
<dbReference type="AlphaFoldDB" id="A0A9W9N2W0"/>
<feature type="region of interest" description="Disordered" evidence="1">
    <location>
        <begin position="41"/>
        <end position="62"/>
    </location>
</feature>
<protein>
    <submittedName>
        <fullName evidence="2">Uncharacterized protein</fullName>
    </submittedName>
</protein>
<evidence type="ECO:0000313" key="2">
    <source>
        <dbReference type="EMBL" id="KAJ5211673.1"/>
    </source>
</evidence>
<proteinExistence type="predicted"/>
<keyword evidence="3" id="KW-1185">Reference proteome</keyword>
<dbReference type="Proteomes" id="UP001150904">
    <property type="component" value="Unassembled WGS sequence"/>
</dbReference>
<dbReference type="GeneID" id="83177682"/>
<evidence type="ECO:0000313" key="3">
    <source>
        <dbReference type="Proteomes" id="UP001150904"/>
    </source>
</evidence>
<evidence type="ECO:0000256" key="1">
    <source>
        <dbReference type="SAM" id="MobiDB-lite"/>
    </source>
</evidence>
<dbReference type="EMBL" id="JAPQKR010000008">
    <property type="protein sequence ID" value="KAJ5211673.1"/>
    <property type="molecule type" value="Genomic_DNA"/>
</dbReference>
<dbReference type="RefSeq" id="XP_058309843.1">
    <property type="nucleotide sequence ID" value="XM_058450381.1"/>
</dbReference>
<reference evidence="2" key="2">
    <citation type="journal article" date="2023" name="IMA Fungus">
        <title>Comparative genomic study of the Penicillium genus elucidates a diverse pangenome and 15 lateral gene transfer events.</title>
        <authorList>
            <person name="Petersen C."/>
            <person name="Sorensen T."/>
            <person name="Nielsen M.R."/>
            <person name="Sondergaard T.E."/>
            <person name="Sorensen J.L."/>
            <person name="Fitzpatrick D.A."/>
            <person name="Frisvad J.C."/>
            <person name="Nielsen K.L."/>
        </authorList>
    </citation>
    <scope>NUCLEOTIDE SEQUENCE</scope>
    <source>
        <strain evidence="2">IBT 15544</strain>
    </source>
</reference>